<gene>
    <name evidence="2" type="ORF">GCM10007036_14600</name>
</gene>
<organism evidence="2 3">
    <name type="scientific">Alsobacter metallidurans</name>
    <dbReference type="NCBI Taxonomy" id="340221"/>
    <lineage>
        <taxon>Bacteria</taxon>
        <taxon>Pseudomonadati</taxon>
        <taxon>Pseudomonadota</taxon>
        <taxon>Alphaproteobacteria</taxon>
        <taxon>Hyphomicrobiales</taxon>
        <taxon>Alsobacteraceae</taxon>
        <taxon>Alsobacter</taxon>
    </lineage>
</organism>
<dbReference type="AlphaFoldDB" id="A0A917MH36"/>
<evidence type="ECO:0000313" key="3">
    <source>
        <dbReference type="Proteomes" id="UP000603912"/>
    </source>
</evidence>
<proteinExistence type="predicted"/>
<reference evidence="2" key="2">
    <citation type="submission" date="2020-09" db="EMBL/GenBank/DDBJ databases">
        <authorList>
            <person name="Sun Q."/>
            <person name="Zhou Y."/>
        </authorList>
    </citation>
    <scope>NUCLEOTIDE SEQUENCE</scope>
    <source>
        <strain evidence="2">CGMCC 1.12214</strain>
    </source>
</reference>
<keyword evidence="3" id="KW-1185">Reference proteome</keyword>
<dbReference type="RefSeq" id="WP_188516994.1">
    <property type="nucleotide sequence ID" value="NZ_BMES01000001.1"/>
</dbReference>
<feature type="domain" description="DUF4376" evidence="1">
    <location>
        <begin position="104"/>
        <end position="210"/>
    </location>
</feature>
<comment type="caution">
    <text evidence="2">The sequence shown here is derived from an EMBL/GenBank/DDBJ whole genome shotgun (WGS) entry which is preliminary data.</text>
</comment>
<dbReference type="Proteomes" id="UP000603912">
    <property type="component" value="Unassembled WGS sequence"/>
</dbReference>
<evidence type="ECO:0000259" key="1">
    <source>
        <dbReference type="Pfam" id="PF14301"/>
    </source>
</evidence>
<accession>A0A917MH36</accession>
<dbReference type="Pfam" id="PF14301">
    <property type="entry name" value="DUF4376"/>
    <property type="match status" value="1"/>
</dbReference>
<name>A0A917MH36_9HYPH</name>
<protein>
    <recommendedName>
        <fullName evidence="1">DUF4376 domain-containing protein</fullName>
    </recommendedName>
</protein>
<sequence>MTAYCYDRETGAFTGAITPHLDPLESEAQGHPVYMLPACSTELEPPPAEAGKVAVFADGAWSLLADHRGETWWTADGQKIEVIGLGDPVAHGLQPTEPPRVLSKDELKAYAAAKRYAVETGGVTVGQARIDTTRESQSLIGNAVLLSLYTAPDAVVKFKSLSGWVTLPKDALVTIGKAVGDHVQASFAAEEAVDSAIEVGTITDKAGVDAANWPG</sequence>
<dbReference type="EMBL" id="BMES01000001">
    <property type="protein sequence ID" value="GGH14947.1"/>
    <property type="molecule type" value="Genomic_DNA"/>
</dbReference>
<reference evidence="2" key="1">
    <citation type="journal article" date="2014" name="Int. J. Syst. Evol. Microbiol.">
        <title>Complete genome sequence of Corynebacterium casei LMG S-19264T (=DSM 44701T), isolated from a smear-ripened cheese.</title>
        <authorList>
            <consortium name="US DOE Joint Genome Institute (JGI-PGF)"/>
            <person name="Walter F."/>
            <person name="Albersmeier A."/>
            <person name="Kalinowski J."/>
            <person name="Ruckert C."/>
        </authorList>
    </citation>
    <scope>NUCLEOTIDE SEQUENCE</scope>
    <source>
        <strain evidence="2">CGMCC 1.12214</strain>
    </source>
</reference>
<evidence type="ECO:0000313" key="2">
    <source>
        <dbReference type="EMBL" id="GGH14947.1"/>
    </source>
</evidence>
<dbReference type="InterPro" id="IPR025484">
    <property type="entry name" value="DUF4376"/>
</dbReference>